<organism evidence="2 3">
    <name type="scientific">Archangium lansingense</name>
    <dbReference type="NCBI Taxonomy" id="2995310"/>
    <lineage>
        <taxon>Bacteria</taxon>
        <taxon>Pseudomonadati</taxon>
        <taxon>Myxococcota</taxon>
        <taxon>Myxococcia</taxon>
        <taxon>Myxococcales</taxon>
        <taxon>Cystobacterineae</taxon>
        <taxon>Archangiaceae</taxon>
        <taxon>Archangium</taxon>
    </lineage>
</organism>
<protein>
    <submittedName>
        <fullName evidence="2">AMP-binding protein</fullName>
    </submittedName>
</protein>
<dbReference type="Proteomes" id="UP001207654">
    <property type="component" value="Unassembled WGS sequence"/>
</dbReference>
<dbReference type="Pfam" id="PF00501">
    <property type="entry name" value="AMP-binding"/>
    <property type="match status" value="1"/>
</dbReference>
<keyword evidence="3" id="KW-1185">Reference proteome</keyword>
<feature type="domain" description="AMP-dependent synthetase/ligase" evidence="1">
    <location>
        <begin position="72"/>
        <end position="146"/>
    </location>
</feature>
<dbReference type="InterPro" id="IPR000873">
    <property type="entry name" value="AMP-dep_synth/lig_dom"/>
</dbReference>
<dbReference type="Gene3D" id="3.40.50.12780">
    <property type="entry name" value="N-terminal domain of ligase-like"/>
    <property type="match status" value="1"/>
</dbReference>
<name>A0ABT4AAM0_9BACT</name>
<dbReference type="SUPFAM" id="SSF56801">
    <property type="entry name" value="Acetyl-CoA synthetase-like"/>
    <property type="match status" value="1"/>
</dbReference>
<accession>A0ABT4AAM0</accession>
<dbReference type="InterPro" id="IPR042099">
    <property type="entry name" value="ANL_N_sf"/>
</dbReference>
<sequence>MSFDLRAILEQYEADTPPAGGVPGWLRQSWSDPEGFATALAPAHVGRGAPFKSRAGQHYDFFHDLVGRHAATDRIALRTYERAKGWRTLSYRQLHEQATRRATAWAQLGVKPGARVCLVLHVGPELLVSLAAALGLGACVSLLPPGGRRFVARRLAVLDPQHVAAEPHQAPLLGPYAKCLLPTHVPSTPALASYTYKPGEAVGLLFSPLADPPHVPVPLRAEDAWRGALVDGLLTFGLAPGEHLAAPGFHTLQHLPALLFTTMLRGATFLHLEPADVEASPALLTEHPVRALGVTPALRDVLLRTRLSLKSVGHWFRNPEGAFDWQSWSDWVKQCGLTSVPCSNVLVDAAAGGTVLCSPRRVGDVHTEAAPAPGRSWALLDLNQSGQEAVGDTGLFTLLPSEGRPLGHIILSRAQGQYRYAGARDARREGRVYPAAEVTEALREEPGPALTTSVLPVPSGGLGDEHRYVLLVFTRGQPLGAETSVSELRRRLELQLGAEFLPDRFEFFPLHPRFEEDQLDEAWCHRQYLTGALHHKLSDPLFQALTALRTQALRTPGGTPRDTPATRR</sequence>
<dbReference type="EMBL" id="JAPNKA010000001">
    <property type="protein sequence ID" value="MCY1078670.1"/>
    <property type="molecule type" value="Genomic_DNA"/>
</dbReference>
<evidence type="ECO:0000313" key="3">
    <source>
        <dbReference type="Proteomes" id="UP001207654"/>
    </source>
</evidence>
<evidence type="ECO:0000259" key="1">
    <source>
        <dbReference type="Pfam" id="PF00501"/>
    </source>
</evidence>
<comment type="caution">
    <text evidence="2">The sequence shown here is derived from an EMBL/GenBank/DDBJ whole genome shotgun (WGS) entry which is preliminary data.</text>
</comment>
<evidence type="ECO:0000313" key="2">
    <source>
        <dbReference type="EMBL" id="MCY1078670.1"/>
    </source>
</evidence>
<dbReference type="RefSeq" id="WP_267537435.1">
    <property type="nucleotide sequence ID" value="NZ_JAPNKA010000001.1"/>
</dbReference>
<gene>
    <name evidence="2" type="ORF">OV287_29800</name>
</gene>
<proteinExistence type="predicted"/>
<reference evidence="2 3" key="1">
    <citation type="submission" date="2022-11" db="EMBL/GenBank/DDBJ databases">
        <title>Minimal conservation of predation-associated metabolite biosynthetic gene clusters underscores biosynthetic potential of Myxococcota including descriptions for ten novel species: Archangium lansinium sp. nov., Myxococcus landrumus sp. nov., Nannocystis bai.</title>
        <authorList>
            <person name="Ahearne A."/>
            <person name="Stevens C."/>
            <person name="Phillips K."/>
        </authorList>
    </citation>
    <scope>NUCLEOTIDE SEQUENCE [LARGE SCALE GENOMIC DNA]</scope>
    <source>
        <strain evidence="2 3">MIWBW</strain>
    </source>
</reference>